<proteinExistence type="predicted"/>
<evidence type="ECO:0000259" key="3">
    <source>
        <dbReference type="PROSITE" id="PS51670"/>
    </source>
</evidence>
<dbReference type="EMBL" id="UPTC01000498">
    <property type="protein sequence ID" value="VBB28914.1"/>
    <property type="molecule type" value="Genomic_DNA"/>
</dbReference>
<feature type="domain" description="ShKT" evidence="3">
    <location>
        <begin position="599"/>
        <end position="637"/>
    </location>
</feature>
<evidence type="ECO:0000256" key="1">
    <source>
        <dbReference type="PROSITE-ProRule" id="PRU01005"/>
    </source>
</evidence>
<accession>A0A498SA82</accession>
<dbReference type="AlphaFoldDB" id="A0A498SA82"/>
<dbReference type="OrthoDB" id="5877770at2759"/>
<dbReference type="Proteomes" id="UP000276991">
    <property type="component" value="Unassembled WGS sequence"/>
</dbReference>
<comment type="caution">
    <text evidence="1">Lacks conserved residue(s) required for the propagation of feature annotation.</text>
</comment>
<dbReference type="PROSITE" id="PS51670">
    <property type="entry name" value="SHKT"/>
    <property type="match status" value="1"/>
</dbReference>
<name>A0A498SA82_ACAVI</name>
<organism evidence="4 5">
    <name type="scientific">Acanthocheilonema viteae</name>
    <name type="common">Filarial nematode worm</name>
    <name type="synonym">Dipetalonema viteae</name>
    <dbReference type="NCBI Taxonomy" id="6277"/>
    <lineage>
        <taxon>Eukaryota</taxon>
        <taxon>Metazoa</taxon>
        <taxon>Ecdysozoa</taxon>
        <taxon>Nematoda</taxon>
        <taxon>Chromadorea</taxon>
        <taxon>Rhabditida</taxon>
        <taxon>Spirurina</taxon>
        <taxon>Spiruromorpha</taxon>
        <taxon>Filarioidea</taxon>
        <taxon>Onchocercidae</taxon>
        <taxon>Acanthocheilonema</taxon>
    </lineage>
</organism>
<feature type="region of interest" description="Disordered" evidence="2">
    <location>
        <begin position="1"/>
        <end position="26"/>
    </location>
</feature>
<evidence type="ECO:0000256" key="2">
    <source>
        <dbReference type="SAM" id="MobiDB-lite"/>
    </source>
</evidence>
<dbReference type="InterPro" id="IPR003582">
    <property type="entry name" value="ShKT_dom"/>
</dbReference>
<evidence type="ECO:0000313" key="5">
    <source>
        <dbReference type="Proteomes" id="UP000276991"/>
    </source>
</evidence>
<gene>
    <name evidence="4" type="ORF">NAV_LOCUS3735</name>
</gene>
<sequence length="643" mass="73782">MFPVLPRTGQVVDPGSSSFSFHHSQPEENFKKIEKIGERYDRLARIAGNAQRSSPMFIKLINKNLSRSRTIDKQIHAVRLNGDNSREWQLNKPSWLYSKVPENQLKRNIDEEMDTENEIWKFKKPETTEASCISNNKKQKYIIFKEYFRFWNFSLEPANLIQHSLDILHMSMINRKCSTDQKSAFCCQQVTKSVEDFTNKNANICNVPQESKKCHEFCININPENGRFINSTEYPCQEGNKSSISKFVDWVQTIVYNKTSAIIFGQNENTKNPEFHAWARQMLQNLDVALALNSYNSTMTLPKEQTSNTVLLSQWIEFPKSNETTTNQEVAWQLLKEYQQYDENVSNNLIRICTTNQDMAEIICTEQYFHNVCHLSDPNECVDDIFNAQRSVICRHFMIDDEKVVEITELLCDSLNESVIFWDYQREASESATGILMLQLTRTTVMHSIPVAALQLDQHDRSESAKEKRGNYRSGVKLKTDEQAGKFIKAPFSEPSVAFRKINHTFATIDSTTVQTSKQTDEIVLTISDNQSELDIATLEIAHTTTSNLTIPSEVRQNFDVLNGTTTNITNSNDMNKINTTAEIQKTRTINGKPFNMDCNIEKDEFSVTNCSNWAAAGYCVSNNATRFLWCRKTCLCVGPPQL</sequence>
<protein>
    <recommendedName>
        <fullName evidence="3">ShKT domain-containing protein</fullName>
    </recommendedName>
</protein>
<evidence type="ECO:0000313" key="4">
    <source>
        <dbReference type="EMBL" id="VBB28914.1"/>
    </source>
</evidence>
<reference evidence="4 5" key="1">
    <citation type="submission" date="2018-08" db="EMBL/GenBank/DDBJ databases">
        <authorList>
            <person name="Laetsch R D."/>
            <person name="Stevens L."/>
            <person name="Kumar S."/>
            <person name="Blaxter L. M."/>
        </authorList>
    </citation>
    <scope>NUCLEOTIDE SEQUENCE [LARGE SCALE GENOMIC DNA]</scope>
</reference>
<keyword evidence="5" id="KW-1185">Reference proteome</keyword>